<reference evidence="1" key="1">
    <citation type="submission" date="2017-07" db="EMBL/GenBank/DDBJ databases">
        <title>Taro Niue Genome Assembly and Annotation.</title>
        <authorList>
            <person name="Atibalentja N."/>
            <person name="Keating K."/>
            <person name="Fields C.J."/>
        </authorList>
    </citation>
    <scope>NUCLEOTIDE SEQUENCE</scope>
    <source>
        <strain evidence="1">Niue_2</strain>
        <tissue evidence="1">Leaf</tissue>
    </source>
</reference>
<accession>A0A843TTD9</accession>
<organism evidence="1 2">
    <name type="scientific">Colocasia esculenta</name>
    <name type="common">Wild taro</name>
    <name type="synonym">Arum esculentum</name>
    <dbReference type="NCBI Taxonomy" id="4460"/>
    <lineage>
        <taxon>Eukaryota</taxon>
        <taxon>Viridiplantae</taxon>
        <taxon>Streptophyta</taxon>
        <taxon>Embryophyta</taxon>
        <taxon>Tracheophyta</taxon>
        <taxon>Spermatophyta</taxon>
        <taxon>Magnoliopsida</taxon>
        <taxon>Liliopsida</taxon>
        <taxon>Araceae</taxon>
        <taxon>Aroideae</taxon>
        <taxon>Colocasieae</taxon>
        <taxon>Colocasia</taxon>
    </lineage>
</organism>
<proteinExistence type="predicted"/>
<name>A0A843TTD9_COLES</name>
<sequence length="100" mass="10887">MVANMPVGNGPMRCMGERMAQVGYILRSAAIDAAVYMASEAIQQKVYTNLSQWCRHSPLSASGVDRVHLCVNTRSLSQKPSLKTMPVVSTQSACVSIHFD</sequence>
<comment type="caution">
    <text evidence="1">The sequence shown here is derived from an EMBL/GenBank/DDBJ whole genome shotgun (WGS) entry which is preliminary data.</text>
</comment>
<evidence type="ECO:0000313" key="2">
    <source>
        <dbReference type="Proteomes" id="UP000652761"/>
    </source>
</evidence>
<protein>
    <submittedName>
        <fullName evidence="1">Uncharacterized protein</fullName>
    </submittedName>
</protein>
<evidence type="ECO:0000313" key="1">
    <source>
        <dbReference type="EMBL" id="MQL73426.1"/>
    </source>
</evidence>
<dbReference type="EMBL" id="NMUH01000166">
    <property type="protein sequence ID" value="MQL73426.1"/>
    <property type="molecule type" value="Genomic_DNA"/>
</dbReference>
<dbReference type="AlphaFoldDB" id="A0A843TTD9"/>
<dbReference type="Proteomes" id="UP000652761">
    <property type="component" value="Unassembled WGS sequence"/>
</dbReference>
<keyword evidence="2" id="KW-1185">Reference proteome</keyword>
<gene>
    <name evidence="1" type="ORF">Taro_005774</name>
</gene>